<dbReference type="SFLD" id="SFLDG01150">
    <property type="entry name" value="Main.1:_Beta-like"/>
    <property type="match status" value="1"/>
</dbReference>
<dbReference type="AlphaFoldDB" id="A0A327MPN0"/>
<dbReference type="SFLD" id="SFLDG00358">
    <property type="entry name" value="Main_(cytGST)"/>
    <property type="match status" value="1"/>
</dbReference>
<gene>
    <name evidence="5" type="ORF">DOZ80_25325</name>
</gene>
<dbReference type="GO" id="GO:0016740">
    <property type="term" value="F:transferase activity"/>
    <property type="evidence" value="ECO:0007669"/>
    <property type="project" value="UniProtKB-KW"/>
</dbReference>
<dbReference type="InterPro" id="IPR040079">
    <property type="entry name" value="Glutathione_S-Trfase"/>
</dbReference>
<evidence type="ECO:0000256" key="1">
    <source>
        <dbReference type="ARBA" id="ARBA00007409"/>
    </source>
</evidence>
<dbReference type="PROSITE" id="PS50404">
    <property type="entry name" value="GST_NTER"/>
    <property type="match status" value="1"/>
</dbReference>
<dbReference type="Gene3D" id="3.40.30.10">
    <property type="entry name" value="Glutaredoxin"/>
    <property type="match status" value="1"/>
</dbReference>
<reference evidence="5 6" key="1">
    <citation type="submission" date="2018-06" db="EMBL/GenBank/DDBJ databases">
        <authorList>
            <person name="Zhirakovskaya E."/>
        </authorList>
    </citation>
    <scope>NUCLEOTIDE SEQUENCE [LARGE SCALE GENOMIC DNA]</scope>
    <source>
        <strain evidence="5 6">LY3</strain>
    </source>
</reference>
<accession>A0A327MPN0</accession>
<dbReference type="Proteomes" id="UP000249493">
    <property type="component" value="Unassembled WGS sequence"/>
</dbReference>
<dbReference type="SFLD" id="SFLDS00019">
    <property type="entry name" value="Glutathione_Transferase_(cytos"/>
    <property type="match status" value="1"/>
</dbReference>
<dbReference type="RefSeq" id="WP_111287588.1">
    <property type="nucleotide sequence ID" value="NZ_QLIN01000014.1"/>
</dbReference>
<proteinExistence type="inferred from homology"/>
<dbReference type="FunFam" id="3.40.30.10:FF:000039">
    <property type="entry name" value="Glutathione S-transferase domain"/>
    <property type="match status" value="1"/>
</dbReference>
<dbReference type="InterPro" id="IPR004045">
    <property type="entry name" value="Glutathione_S-Trfase_N"/>
</dbReference>
<feature type="domain" description="GST N-terminal" evidence="3">
    <location>
        <begin position="1"/>
        <end position="82"/>
    </location>
</feature>
<evidence type="ECO:0000313" key="5">
    <source>
        <dbReference type="EMBL" id="RAI64791.1"/>
    </source>
</evidence>
<comment type="caution">
    <text evidence="5">The sequence shown here is derived from an EMBL/GenBank/DDBJ whole genome shotgun (WGS) entry which is preliminary data.</text>
</comment>
<evidence type="ECO:0000259" key="4">
    <source>
        <dbReference type="PROSITE" id="PS50405"/>
    </source>
</evidence>
<dbReference type="Gene3D" id="1.20.1050.10">
    <property type="match status" value="1"/>
</dbReference>
<sequence>MPRTLFGHMKSSNVMKVVWLMDELGLDFERVDLGNVFGGLEEDDYRSKNPTSLVPTLVDGDFTIWESNAVLRYLCNAYAPGSSLYPTDPKKRGLVDQWLDCQQTQLTRPQTVVFFQLIRTPLDKRDTQALETAIREASRVWAWLDTRLGENSYICGNEITIADIAWAVHAHRWLNMDFQRPEVPNVKAWYERMLTHESYRQKWAGPVT</sequence>
<dbReference type="SUPFAM" id="SSF47616">
    <property type="entry name" value="GST C-terminal domain-like"/>
    <property type="match status" value="1"/>
</dbReference>
<name>A0A327MPN0_PSEFL</name>
<keyword evidence="2 5" id="KW-0808">Transferase</keyword>
<dbReference type="Pfam" id="PF02798">
    <property type="entry name" value="GST_N"/>
    <property type="match status" value="1"/>
</dbReference>
<dbReference type="Pfam" id="PF13410">
    <property type="entry name" value="GST_C_2"/>
    <property type="match status" value="1"/>
</dbReference>
<dbReference type="PANTHER" id="PTHR44051">
    <property type="entry name" value="GLUTATHIONE S-TRANSFERASE-RELATED"/>
    <property type="match status" value="1"/>
</dbReference>
<comment type="similarity">
    <text evidence="1">Belongs to the GST superfamily.</text>
</comment>
<dbReference type="InterPro" id="IPR010987">
    <property type="entry name" value="Glutathione-S-Trfase_C-like"/>
</dbReference>
<evidence type="ECO:0000313" key="6">
    <source>
        <dbReference type="Proteomes" id="UP000249493"/>
    </source>
</evidence>
<dbReference type="EMBL" id="QLIN01000014">
    <property type="protein sequence ID" value="RAI64791.1"/>
    <property type="molecule type" value="Genomic_DNA"/>
</dbReference>
<dbReference type="SUPFAM" id="SSF52833">
    <property type="entry name" value="Thioredoxin-like"/>
    <property type="match status" value="1"/>
</dbReference>
<protein>
    <submittedName>
        <fullName evidence="5">Glutathione S-transferase family protein</fullName>
    </submittedName>
</protein>
<dbReference type="InterPro" id="IPR036249">
    <property type="entry name" value="Thioredoxin-like_sf"/>
</dbReference>
<evidence type="ECO:0000259" key="3">
    <source>
        <dbReference type="PROSITE" id="PS50404"/>
    </source>
</evidence>
<dbReference type="PANTHER" id="PTHR44051:SF19">
    <property type="entry name" value="DISULFIDE-BOND OXIDOREDUCTASE YFCG"/>
    <property type="match status" value="1"/>
</dbReference>
<evidence type="ECO:0000256" key="2">
    <source>
        <dbReference type="ARBA" id="ARBA00022679"/>
    </source>
</evidence>
<dbReference type="PROSITE" id="PS50405">
    <property type="entry name" value="GST_CTER"/>
    <property type="match status" value="1"/>
</dbReference>
<organism evidence="5 6">
    <name type="scientific">Pseudomonas fluorescens</name>
    <dbReference type="NCBI Taxonomy" id="294"/>
    <lineage>
        <taxon>Bacteria</taxon>
        <taxon>Pseudomonadati</taxon>
        <taxon>Pseudomonadota</taxon>
        <taxon>Gammaproteobacteria</taxon>
        <taxon>Pseudomonadales</taxon>
        <taxon>Pseudomonadaceae</taxon>
        <taxon>Pseudomonas</taxon>
    </lineage>
</organism>
<dbReference type="InterPro" id="IPR036282">
    <property type="entry name" value="Glutathione-S-Trfase_C_sf"/>
</dbReference>
<feature type="domain" description="GST C-terminal" evidence="4">
    <location>
        <begin position="88"/>
        <end position="208"/>
    </location>
</feature>